<dbReference type="Gene3D" id="3.30.110.90">
    <property type="entry name" value="Amidohydrolase"/>
    <property type="match status" value="2"/>
</dbReference>
<dbReference type="InterPro" id="IPR011059">
    <property type="entry name" value="Metal-dep_hydrolase_composite"/>
</dbReference>
<dbReference type="Pfam" id="PF01979">
    <property type="entry name" value="Amidohydro_1"/>
    <property type="match status" value="1"/>
</dbReference>
<dbReference type="Gene3D" id="1.20.58.520">
    <property type="entry name" value="Amidohydrolase"/>
    <property type="match status" value="1"/>
</dbReference>
<dbReference type="Proteomes" id="UP000542342">
    <property type="component" value="Unassembled WGS sequence"/>
</dbReference>
<dbReference type="SUPFAM" id="SSF51556">
    <property type="entry name" value="Metallo-dependent hydrolases"/>
    <property type="match status" value="1"/>
</dbReference>
<dbReference type="PANTHER" id="PTHR43135">
    <property type="entry name" value="ALPHA-D-RIBOSE 1-METHYLPHOSPHONATE 5-TRIPHOSPHATE DIPHOSPHATASE"/>
    <property type="match status" value="1"/>
</dbReference>
<sequence>MLTFRQVPRLAQVILVVLASLGGSLTLLKGGQKGASPSQEKAEYTAIVGVTVLDAVAALPRPDHTVLIRGDRIVAVEPAAEAKIPPRTQVIDGRGKYLIPGLWDMHAHVEAEGFLLLYVGYGVTGVRHMYSGSPLLPPVARWGQEAAAGQRIGPRIIATTKVIDGLNGDKATVAHSTIVAATPEQGRAAVRQVRANGDAFVKVYPFLLPEVYDAILDEAQRGPQPLPVVGHVPHLVGAAAASDKGQKSLEHAHGIFLACSQDEAKLRKEIAGLIRAGALADDTLNATSGWRFEVKALDSYDAKKAAALFRKFVANGTWVVPTLVCRRNWASLHDENFLNDPRKAYLPLTVRTTWFHTVKAGRVRFPLFGNIELSPQDIENMKRLYAGHLRLVRAMHEAGVKMMAGTDSPVPYCFPGSGLLDELELLVQAGLSPREALAMATIRPAEFLDRLADFGSIARGKYADLVLLSANPLTDIRNIRKIEGVFVAGRYYDRETVRILATGRKP</sequence>
<protein>
    <submittedName>
        <fullName evidence="2">Amidohydrolase family protein</fullName>
    </submittedName>
</protein>
<reference evidence="2 3" key="1">
    <citation type="submission" date="2020-07" db="EMBL/GenBank/DDBJ databases">
        <title>Thermogemmata thermophila gen. nov., sp. nov., a novel moderate thermophilic planctomycete from a Kamchatka hot spring.</title>
        <authorList>
            <person name="Elcheninov A.G."/>
            <person name="Podosokorskaya O.A."/>
            <person name="Kovaleva O.L."/>
            <person name="Novikov A."/>
            <person name="Bonch-Osmolovskaya E.A."/>
            <person name="Toshchakov S.V."/>
            <person name="Kublanov I.V."/>
        </authorList>
    </citation>
    <scope>NUCLEOTIDE SEQUENCE [LARGE SCALE GENOMIC DNA]</scope>
    <source>
        <strain evidence="2 3">2918</strain>
    </source>
</reference>
<keyword evidence="3" id="KW-1185">Reference proteome</keyword>
<accession>A0A7V8VF10</accession>
<feature type="domain" description="Amidohydrolase-related" evidence="1">
    <location>
        <begin position="119"/>
        <end position="490"/>
    </location>
</feature>
<dbReference type="AlphaFoldDB" id="A0A7V8VF10"/>
<dbReference type="SUPFAM" id="SSF51338">
    <property type="entry name" value="Composite domain of metallo-dependent hydrolases"/>
    <property type="match status" value="1"/>
</dbReference>
<dbReference type="EMBL" id="JACEFB010000008">
    <property type="protein sequence ID" value="MBA2226828.1"/>
    <property type="molecule type" value="Genomic_DNA"/>
</dbReference>
<dbReference type="InterPro" id="IPR032466">
    <property type="entry name" value="Metal_Hydrolase"/>
</dbReference>
<dbReference type="Gene3D" id="2.30.40.10">
    <property type="entry name" value="Urease, subunit C, domain 1"/>
    <property type="match status" value="2"/>
</dbReference>
<gene>
    <name evidence="2" type="ORF">H0921_11715</name>
</gene>
<dbReference type="InterPro" id="IPR051781">
    <property type="entry name" value="Metallo-dep_Hydrolase"/>
</dbReference>
<evidence type="ECO:0000313" key="3">
    <source>
        <dbReference type="Proteomes" id="UP000542342"/>
    </source>
</evidence>
<dbReference type="PANTHER" id="PTHR43135:SF3">
    <property type="entry name" value="ALPHA-D-RIBOSE 1-METHYLPHOSPHONATE 5-TRIPHOSPHATE DIPHOSPHATASE"/>
    <property type="match status" value="1"/>
</dbReference>
<dbReference type="RefSeq" id="WP_194538269.1">
    <property type="nucleotide sequence ID" value="NZ_JACEFB010000008.1"/>
</dbReference>
<proteinExistence type="predicted"/>
<name>A0A7V8VF10_9BACT</name>
<comment type="caution">
    <text evidence="2">The sequence shown here is derived from an EMBL/GenBank/DDBJ whole genome shotgun (WGS) entry which is preliminary data.</text>
</comment>
<evidence type="ECO:0000313" key="2">
    <source>
        <dbReference type="EMBL" id="MBA2226828.1"/>
    </source>
</evidence>
<dbReference type="InterPro" id="IPR006680">
    <property type="entry name" value="Amidohydro-rel"/>
</dbReference>
<organism evidence="2 3">
    <name type="scientific">Thermogemmata fonticola</name>
    <dbReference type="NCBI Taxonomy" id="2755323"/>
    <lineage>
        <taxon>Bacteria</taxon>
        <taxon>Pseudomonadati</taxon>
        <taxon>Planctomycetota</taxon>
        <taxon>Planctomycetia</taxon>
        <taxon>Gemmatales</taxon>
        <taxon>Gemmataceae</taxon>
        <taxon>Thermogemmata</taxon>
    </lineage>
</organism>
<keyword evidence="2" id="KW-0378">Hydrolase</keyword>
<dbReference type="GO" id="GO:0016810">
    <property type="term" value="F:hydrolase activity, acting on carbon-nitrogen (but not peptide) bonds"/>
    <property type="evidence" value="ECO:0007669"/>
    <property type="project" value="InterPro"/>
</dbReference>
<dbReference type="Gene3D" id="3.40.50.10910">
    <property type="entry name" value="Amidohydrolase"/>
    <property type="match status" value="1"/>
</dbReference>
<evidence type="ECO:0000259" key="1">
    <source>
        <dbReference type="Pfam" id="PF01979"/>
    </source>
</evidence>